<organism evidence="4 5">
    <name type="scientific">Parendozoicomonas callyspongiae</name>
    <dbReference type="NCBI Taxonomy" id="2942213"/>
    <lineage>
        <taxon>Bacteria</taxon>
        <taxon>Pseudomonadati</taxon>
        <taxon>Pseudomonadota</taxon>
        <taxon>Gammaproteobacteria</taxon>
        <taxon>Oceanospirillales</taxon>
        <taxon>Endozoicomonadaceae</taxon>
        <taxon>Parendozoicomonas</taxon>
    </lineage>
</organism>
<dbReference type="PROSITE" id="PS50011">
    <property type="entry name" value="PROTEIN_KINASE_DOM"/>
    <property type="match status" value="1"/>
</dbReference>
<keyword evidence="4" id="KW-0808">Transferase</keyword>
<dbReference type="InterPro" id="IPR008266">
    <property type="entry name" value="Tyr_kinase_AS"/>
</dbReference>
<evidence type="ECO:0000313" key="4">
    <source>
        <dbReference type="EMBL" id="MCL6271019.1"/>
    </source>
</evidence>
<dbReference type="SUPFAM" id="SSF56112">
    <property type="entry name" value="Protein kinase-like (PK-like)"/>
    <property type="match status" value="1"/>
</dbReference>
<dbReference type="PANTHER" id="PTHR27001">
    <property type="entry name" value="OS01G0253100 PROTEIN"/>
    <property type="match status" value="1"/>
</dbReference>
<dbReference type="InterPro" id="IPR000719">
    <property type="entry name" value="Prot_kinase_dom"/>
</dbReference>
<feature type="domain" description="Protein kinase" evidence="3">
    <location>
        <begin position="11"/>
        <end position="318"/>
    </location>
</feature>
<keyword evidence="4" id="KW-0418">Kinase</keyword>
<proteinExistence type="predicted"/>
<dbReference type="InterPro" id="IPR011009">
    <property type="entry name" value="Kinase-like_dom_sf"/>
</dbReference>
<keyword evidence="5" id="KW-1185">Reference proteome</keyword>
<keyword evidence="1" id="KW-0547">Nucleotide-binding</keyword>
<sequence length="334" mass="37396">MTRSIKAISDGEKFESEWRGAFGSVVPAKGPVKKSANKFVVKTNLKLTGASNLLEEARQQFGFHHDNILPCPGYAFLKDQTFLLFPRARESLGTILINMQIERTAMVWNQRLDICQQVANGLIYLHSLQLVHRDLTAGNILLADNNHIWISDFGRLKAEGQPNPNASGSQSAQHSQPFQGVYVNRELKDGDLQLAPELFYGTITTPKSDIYGWGKVLLNLLQGKYNWRGWSNHPNCAFHMCPDSCKHLRWPDKSKEKPRTFTSLESIIAIDKRLGPSGTPQSKKLELFRRLAIECLAIDPAQRPESMEEVLERANSIAGTSISSLSSLKQPGQQ</sequence>
<reference evidence="4 5" key="1">
    <citation type="submission" date="2022-05" db="EMBL/GenBank/DDBJ databases">
        <authorList>
            <person name="Park J.-S."/>
        </authorList>
    </citation>
    <scope>NUCLEOTIDE SEQUENCE [LARGE SCALE GENOMIC DNA]</scope>
    <source>
        <strain evidence="4 5">2012CJ34-2</strain>
    </source>
</reference>
<dbReference type="Pfam" id="PF07714">
    <property type="entry name" value="PK_Tyr_Ser-Thr"/>
    <property type="match status" value="1"/>
</dbReference>
<protein>
    <submittedName>
        <fullName evidence="4">Protein kinase</fullName>
    </submittedName>
</protein>
<evidence type="ECO:0000313" key="5">
    <source>
        <dbReference type="Proteomes" id="UP001203338"/>
    </source>
</evidence>
<dbReference type="EMBL" id="JAMFLX010000019">
    <property type="protein sequence ID" value="MCL6271019.1"/>
    <property type="molecule type" value="Genomic_DNA"/>
</dbReference>
<evidence type="ECO:0000256" key="1">
    <source>
        <dbReference type="ARBA" id="ARBA00022741"/>
    </source>
</evidence>
<gene>
    <name evidence="4" type="ORF">M3P05_13895</name>
</gene>
<comment type="caution">
    <text evidence="4">The sequence shown here is derived from an EMBL/GenBank/DDBJ whole genome shotgun (WGS) entry which is preliminary data.</text>
</comment>
<dbReference type="RefSeq" id="WP_249700347.1">
    <property type="nucleotide sequence ID" value="NZ_JAMFLX010000019.1"/>
</dbReference>
<dbReference type="PROSITE" id="PS00109">
    <property type="entry name" value="PROTEIN_KINASE_TYR"/>
    <property type="match status" value="1"/>
</dbReference>
<evidence type="ECO:0000256" key="2">
    <source>
        <dbReference type="ARBA" id="ARBA00022840"/>
    </source>
</evidence>
<dbReference type="Proteomes" id="UP001203338">
    <property type="component" value="Unassembled WGS sequence"/>
</dbReference>
<name>A0ABT0PI28_9GAMM</name>
<dbReference type="Gene3D" id="1.10.510.10">
    <property type="entry name" value="Transferase(Phosphotransferase) domain 1"/>
    <property type="match status" value="1"/>
</dbReference>
<evidence type="ECO:0000259" key="3">
    <source>
        <dbReference type="PROSITE" id="PS50011"/>
    </source>
</evidence>
<dbReference type="GO" id="GO:0016301">
    <property type="term" value="F:kinase activity"/>
    <property type="evidence" value="ECO:0007669"/>
    <property type="project" value="UniProtKB-KW"/>
</dbReference>
<accession>A0ABT0PI28</accession>
<dbReference type="InterPro" id="IPR001245">
    <property type="entry name" value="Ser-Thr/Tyr_kinase_cat_dom"/>
</dbReference>
<dbReference type="PANTHER" id="PTHR27001:SF931">
    <property type="entry name" value="OS11G0664100 PROTEIN"/>
    <property type="match status" value="1"/>
</dbReference>
<keyword evidence="2" id="KW-0067">ATP-binding</keyword>